<evidence type="ECO:0000256" key="10">
    <source>
        <dbReference type="SAM" id="MobiDB-lite"/>
    </source>
</evidence>
<dbReference type="InterPro" id="IPR015798">
    <property type="entry name" value="Cu_amine_oxidase_C"/>
</dbReference>
<evidence type="ECO:0000256" key="9">
    <source>
        <dbReference type="RuleBase" id="RU000672"/>
    </source>
</evidence>
<dbReference type="AlphaFoldDB" id="A0AAX4KX81"/>
<feature type="domain" description="Copper amine oxidase catalytic" evidence="12">
    <location>
        <begin position="357"/>
        <end position="764"/>
    </location>
</feature>
<dbReference type="GO" id="GO:0008131">
    <property type="term" value="F:primary methylamine oxidase activity"/>
    <property type="evidence" value="ECO:0007669"/>
    <property type="project" value="InterPro"/>
</dbReference>
<feature type="active site" description="Proton acceptor" evidence="7">
    <location>
        <position position="431"/>
    </location>
</feature>
<dbReference type="InterPro" id="IPR000269">
    <property type="entry name" value="Cu_amine_oxidase"/>
</dbReference>
<dbReference type="EMBL" id="CP144091">
    <property type="protein sequence ID" value="WWD10210.1"/>
    <property type="molecule type" value="Genomic_DNA"/>
</dbReference>
<dbReference type="InterPro" id="IPR016182">
    <property type="entry name" value="Cu_amine_oxidase_N-reg"/>
</dbReference>
<dbReference type="GO" id="GO:0005886">
    <property type="term" value="C:plasma membrane"/>
    <property type="evidence" value="ECO:0007669"/>
    <property type="project" value="TreeGrafter"/>
</dbReference>
<organism evidence="15 16">
    <name type="scientific">Kwoniella europaea PYCC6329</name>
    <dbReference type="NCBI Taxonomy" id="1423913"/>
    <lineage>
        <taxon>Eukaryota</taxon>
        <taxon>Fungi</taxon>
        <taxon>Dikarya</taxon>
        <taxon>Basidiomycota</taxon>
        <taxon>Agaricomycotina</taxon>
        <taxon>Tremellomycetes</taxon>
        <taxon>Tremellales</taxon>
        <taxon>Cryptococcaceae</taxon>
        <taxon>Kwoniella</taxon>
    </lineage>
</organism>
<evidence type="ECO:0000313" key="16">
    <source>
        <dbReference type="Proteomes" id="UP001358614"/>
    </source>
</evidence>
<dbReference type="Gene3D" id="3.10.450.40">
    <property type="match status" value="2"/>
</dbReference>
<dbReference type="EC" id="1.4.3.-" evidence="9"/>
<feature type="domain" description="Copper amine oxidase N2-terminal" evidence="13">
    <location>
        <begin position="118"/>
        <end position="182"/>
    </location>
</feature>
<keyword evidence="11" id="KW-0472">Membrane</keyword>
<keyword evidence="4 7" id="KW-0801">TPQ</keyword>
<name>A0AAX4KX81_9TREE</name>
<evidence type="ECO:0000256" key="6">
    <source>
        <dbReference type="ARBA" id="ARBA00023008"/>
    </source>
</evidence>
<reference evidence="15 16" key="1">
    <citation type="submission" date="2024-01" db="EMBL/GenBank/DDBJ databases">
        <title>Comparative genomics of Cryptococcus and Kwoniella reveals pathogenesis evolution and contrasting modes of karyotype evolution via chromosome fusion or intercentromeric recombination.</title>
        <authorList>
            <person name="Coelho M.A."/>
            <person name="David-Palma M."/>
            <person name="Shea T."/>
            <person name="Bowers K."/>
            <person name="McGinley-Smith S."/>
            <person name="Mohammad A.W."/>
            <person name="Gnirke A."/>
            <person name="Yurkov A.M."/>
            <person name="Nowrousian M."/>
            <person name="Sun S."/>
            <person name="Cuomo C.A."/>
            <person name="Heitman J."/>
        </authorList>
    </citation>
    <scope>NUCLEOTIDE SEQUENCE [LARGE SCALE GENOMIC DNA]</scope>
    <source>
        <strain evidence="15 16">PYCC6329</strain>
    </source>
</reference>
<comment type="cofactor">
    <cofactor evidence="9">
        <name>Cu cation</name>
        <dbReference type="ChEBI" id="CHEBI:23378"/>
    </cofactor>
    <text evidence="9">Contains 1 topaquinone per subunit.</text>
</comment>
<dbReference type="PRINTS" id="PR00766">
    <property type="entry name" value="CUDAOXIDASE"/>
</dbReference>
<keyword evidence="5 9" id="KW-0560">Oxidoreductase</keyword>
<sequence>MPQDHRYQPLSKEVEDEIHEEEVTATMAKKKYFETKTILALLCGVLLVPTANWIFGPTNLIEGELVQSFGSEGRQPVSLCETSDLLSIQAPRKNIWKNLSIKEATDIRDWLWQPERGLNLTKSAIAADNDNAIFLIEAYVPPKAAALAYLNGSAEAPPKYAHAVVHHGNTEQIVDYLIGPLPLSSKTSMRPLTEIYHRPEIPYNAHGFNPNSTTMGLLLGSTFGPMSDITMDLFGGISKGHANDTLIGSATAPMSYDGSWRKAWVGLKLNVPGHYLFPVDLYAYFDLSGTDPSQWKLLKLVYNGQVFASEAEFRQAWSEGKLKKSKKPVLDDTSEWATRTRKNKGGRRDLDDRAGPRSVSFDGLRFRVDQEEQYLTWMDWSLYLGFERDMGLNFWDLNFKGERIIYEISPQEAMAQYSGTDPHQATTVFLDRAFGMGASVKELMVGYDCPAEAVYLPATVHTATGSSTRLNAICIFEKDSTKPLSRHTGWLKDEMGAIKGYELTVRSISTVGNYDYLFDLTLQLDGTLELRVSASGYLQGGVWDSSQAPYGHQIRDTSMGSLHDHVINYKVDFDIAGTRNSLMSTMLEMEETTAPWVDEDWGETFKQQRVVRKMIKSENDSKLEYAKNMEGMYIVTNEEEHNSWGNARGYAIHPGASTIHLTNLDCKRTENNVNWAKHSLAVTRRHDNEPYSSSMWNIHLPGKPTVDFYKFFDGESLEQEDLVVWLNLGTHHLPRAEDSPQTLTNVATSSVLLTPYNFHDYDVSMDALNAIILNAPEPGKPWKVDENGVKPSYCVPPKLPDFSYTGLLQFEEDGSPATPAEIMEQRRIAESWHGLHAQI</sequence>
<keyword evidence="11" id="KW-1133">Transmembrane helix</keyword>
<accession>A0AAX4KX81</accession>
<dbReference type="Proteomes" id="UP001358614">
    <property type="component" value="Chromosome 3"/>
</dbReference>
<dbReference type="GO" id="GO:0005507">
    <property type="term" value="F:copper ion binding"/>
    <property type="evidence" value="ECO:0007669"/>
    <property type="project" value="InterPro"/>
</dbReference>
<gene>
    <name evidence="15" type="ORF">V865_008344</name>
</gene>
<evidence type="ECO:0000256" key="4">
    <source>
        <dbReference type="ARBA" id="ARBA00022772"/>
    </source>
</evidence>
<keyword evidence="16" id="KW-1185">Reference proteome</keyword>
<evidence type="ECO:0000259" key="12">
    <source>
        <dbReference type="Pfam" id="PF01179"/>
    </source>
</evidence>
<keyword evidence="11" id="KW-0812">Transmembrane</keyword>
<evidence type="ECO:0000256" key="7">
    <source>
        <dbReference type="PIRSR" id="PIRSR600269-50"/>
    </source>
</evidence>
<evidence type="ECO:0000313" key="15">
    <source>
        <dbReference type="EMBL" id="WWD10210.1"/>
    </source>
</evidence>
<comment type="similarity">
    <text evidence="2 9">Belongs to the copper/topaquinone oxidase family.</text>
</comment>
<dbReference type="SUPFAM" id="SSF49998">
    <property type="entry name" value="Amine oxidase catalytic domain"/>
    <property type="match status" value="1"/>
</dbReference>
<dbReference type="InterPro" id="IPR036460">
    <property type="entry name" value="Cu_amine_oxidase_C_sf"/>
</dbReference>
<comment type="cofactor">
    <cofactor evidence="1">
        <name>Cu cation</name>
        <dbReference type="ChEBI" id="CHEBI:23378"/>
    </cofactor>
</comment>
<dbReference type="SUPFAM" id="SSF54416">
    <property type="entry name" value="Amine oxidase N-terminal region"/>
    <property type="match status" value="2"/>
</dbReference>
<dbReference type="GO" id="GO:0048038">
    <property type="term" value="F:quinone binding"/>
    <property type="evidence" value="ECO:0007669"/>
    <property type="project" value="InterPro"/>
</dbReference>
<feature type="transmembrane region" description="Helical" evidence="11">
    <location>
        <begin position="37"/>
        <end position="55"/>
    </location>
</feature>
<feature type="domain" description="DUF1965" evidence="14">
    <location>
        <begin position="276"/>
        <end position="330"/>
    </location>
</feature>
<feature type="region of interest" description="Disordered" evidence="10">
    <location>
        <begin position="333"/>
        <end position="354"/>
    </location>
</feature>
<dbReference type="PANTHER" id="PTHR10638">
    <property type="entry name" value="COPPER AMINE OXIDASE"/>
    <property type="match status" value="1"/>
</dbReference>
<evidence type="ECO:0000256" key="8">
    <source>
        <dbReference type="PIRSR" id="PIRSR600269-51"/>
    </source>
</evidence>
<dbReference type="GeneID" id="91107145"/>
<feature type="modified residue" description="2',4',5'-topaquinone" evidence="8">
    <location>
        <position position="514"/>
    </location>
</feature>
<dbReference type="GO" id="GO:0009308">
    <property type="term" value="P:amine metabolic process"/>
    <property type="evidence" value="ECO:0007669"/>
    <property type="project" value="UniProtKB-UniRule"/>
</dbReference>
<evidence type="ECO:0000259" key="14">
    <source>
        <dbReference type="Pfam" id="PF09248"/>
    </source>
</evidence>
<dbReference type="KEGG" id="ker:91107145"/>
<dbReference type="RefSeq" id="XP_066088177.1">
    <property type="nucleotide sequence ID" value="XM_066232080.1"/>
</dbReference>
<evidence type="ECO:0000256" key="11">
    <source>
        <dbReference type="SAM" id="Phobius"/>
    </source>
</evidence>
<dbReference type="PANTHER" id="PTHR10638:SF20">
    <property type="entry name" value="AMINE OXIDASE"/>
    <property type="match status" value="1"/>
</dbReference>
<dbReference type="Gene3D" id="2.70.98.20">
    <property type="entry name" value="Copper amine oxidase, catalytic domain"/>
    <property type="match status" value="1"/>
</dbReference>
<evidence type="ECO:0000256" key="2">
    <source>
        <dbReference type="ARBA" id="ARBA00007983"/>
    </source>
</evidence>
<keyword evidence="6 9" id="KW-0186">Copper</keyword>
<dbReference type="Pfam" id="PF09248">
    <property type="entry name" value="DUF1965"/>
    <property type="match status" value="1"/>
</dbReference>
<evidence type="ECO:0000256" key="5">
    <source>
        <dbReference type="ARBA" id="ARBA00023002"/>
    </source>
</evidence>
<evidence type="ECO:0000256" key="1">
    <source>
        <dbReference type="ARBA" id="ARBA00001935"/>
    </source>
</evidence>
<dbReference type="Pfam" id="PF02727">
    <property type="entry name" value="Cu_amine_oxidN2"/>
    <property type="match status" value="1"/>
</dbReference>
<keyword evidence="3 9" id="KW-0479">Metal-binding</keyword>
<protein>
    <recommendedName>
        <fullName evidence="9">Amine oxidase</fullName>
        <ecNumber evidence="9">1.4.3.-</ecNumber>
    </recommendedName>
</protein>
<dbReference type="InterPro" id="IPR015800">
    <property type="entry name" value="Cu_amine_oxidase_N2"/>
</dbReference>
<evidence type="ECO:0000256" key="3">
    <source>
        <dbReference type="ARBA" id="ARBA00022723"/>
    </source>
</evidence>
<evidence type="ECO:0000259" key="13">
    <source>
        <dbReference type="Pfam" id="PF02727"/>
    </source>
</evidence>
<proteinExistence type="inferred from homology"/>
<comment type="PTM">
    <text evidence="8 9">Topaquinone (TPQ) is generated by copper-dependent autoxidation of a specific tyrosyl residue.</text>
</comment>
<dbReference type="InterPro" id="IPR015328">
    <property type="entry name" value="DUF1965"/>
</dbReference>
<feature type="active site" description="Schiff-base intermediate with substrate; via topaquinone" evidence="7">
    <location>
        <position position="514"/>
    </location>
</feature>
<dbReference type="Pfam" id="PF01179">
    <property type="entry name" value="Cu_amine_oxid"/>
    <property type="match status" value="1"/>
</dbReference>